<feature type="transmembrane region" description="Helical" evidence="6">
    <location>
        <begin position="386"/>
        <end position="407"/>
    </location>
</feature>
<feature type="transmembrane region" description="Helical" evidence="6">
    <location>
        <begin position="221"/>
        <end position="243"/>
    </location>
</feature>
<feature type="transmembrane region" description="Helical" evidence="6">
    <location>
        <begin position="446"/>
        <end position="469"/>
    </location>
</feature>
<dbReference type="OrthoDB" id="2985014at2759"/>
<reference evidence="8" key="1">
    <citation type="journal article" date="2020" name="Stud. Mycol.">
        <title>101 Dothideomycetes genomes: a test case for predicting lifestyles and emergence of pathogens.</title>
        <authorList>
            <person name="Haridas S."/>
            <person name="Albert R."/>
            <person name="Binder M."/>
            <person name="Bloem J."/>
            <person name="Labutti K."/>
            <person name="Salamov A."/>
            <person name="Andreopoulos B."/>
            <person name="Baker S."/>
            <person name="Barry K."/>
            <person name="Bills G."/>
            <person name="Bluhm B."/>
            <person name="Cannon C."/>
            <person name="Castanera R."/>
            <person name="Culley D."/>
            <person name="Daum C."/>
            <person name="Ezra D."/>
            <person name="Gonzalez J."/>
            <person name="Henrissat B."/>
            <person name="Kuo A."/>
            <person name="Liang C."/>
            <person name="Lipzen A."/>
            <person name="Lutzoni F."/>
            <person name="Magnuson J."/>
            <person name="Mondo S."/>
            <person name="Nolan M."/>
            <person name="Ohm R."/>
            <person name="Pangilinan J."/>
            <person name="Park H.-J."/>
            <person name="Ramirez L."/>
            <person name="Alfaro M."/>
            <person name="Sun H."/>
            <person name="Tritt A."/>
            <person name="Yoshinaga Y."/>
            <person name="Zwiers L.-H."/>
            <person name="Turgeon B."/>
            <person name="Goodwin S."/>
            <person name="Spatafora J."/>
            <person name="Crous P."/>
            <person name="Grigoriev I."/>
        </authorList>
    </citation>
    <scope>NUCLEOTIDE SEQUENCE</scope>
    <source>
        <strain evidence="8">CBS 122367</strain>
    </source>
</reference>
<keyword evidence="2" id="KW-0813">Transport</keyword>
<dbReference type="InterPro" id="IPR020846">
    <property type="entry name" value="MFS_dom"/>
</dbReference>
<dbReference type="PANTHER" id="PTHR43791">
    <property type="entry name" value="PERMEASE-RELATED"/>
    <property type="match status" value="1"/>
</dbReference>
<dbReference type="GO" id="GO:0022857">
    <property type="term" value="F:transmembrane transporter activity"/>
    <property type="evidence" value="ECO:0007669"/>
    <property type="project" value="InterPro"/>
</dbReference>
<proteinExistence type="predicted"/>
<keyword evidence="4 6" id="KW-1133">Transmembrane helix</keyword>
<dbReference type="SUPFAM" id="SSF103473">
    <property type="entry name" value="MFS general substrate transporter"/>
    <property type="match status" value="1"/>
</dbReference>
<keyword evidence="3 6" id="KW-0812">Transmembrane</keyword>
<evidence type="ECO:0000313" key="8">
    <source>
        <dbReference type="EMBL" id="KAF2679916.1"/>
    </source>
</evidence>
<evidence type="ECO:0000256" key="5">
    <source>
        <dbReference type="ARBA" id="ARBA00023136"/>
    </source>
</evidence>
<dbReference type="PROSITE" id="PS50850">
    <property type="entry name" value="MFS"/>
    <property type="match status" value="1"/>
</dbReference>
<organism evidence="8 9">
    <name type="scientific">Lentithecium fluviatile CBS 122367</name>
    <dbReference type="NCBI Taxonomy" id="1168545"/>
    <lineage>
        <taxon>Eukaryota</taxon>
        <taxon>Fungi</taxon>
        <taxon>Dikarya</taxon>
        <taxon>Ascomycota</taxon>
        <taxon>Pezizomycotina</taxon>
        <taxon>Dothideomycetes</taxon>
        <taxon>Pleosporomycetidae</taxon>
        <taxon>Pleosporales</taxon>
        <taxon>Massarineae</taxon>
        <taxon>Lentitheciaceae</taxon>
        <taxon>Lentithecium</taxon>
    </lineage>
</organism>
<feature type="transmembrane region" description="Helical" evidence="6">
    <location>
        <begin position="360"/>
        <end position="380"/>
    </location>
</feature>
<evidence type="ECO:0000256" key="4">
    <source>
        <dbReference type="ARBA" id="ARBA00022989"/>
    </source>
</evidence>
<evidence type="ECO:0000256" key="1">
    <source>
        <dbReference type="ARBA" id="ARBA00004141"/>
    </source>
</evidence>
<evidence type="ECO:0000256" key="3">
    <source>
        <dbReference type="ARBA" id="ARBA00022692"/>
    </source>
</evidence>
<keyword evidence="9" id="KW-1185">Reference proteome</keyword>
<feature type="transmembrane region" description="Helical" evidence="6">
    <location>
        <begin position="419"/>
        <end position="440"/>
    </location>
</feature>
<sequence>MADEKASVAEEVERVARDTQLVDDKAATHLKEELQASKQGGFIPSSPEEKKYSRALNRKFDLFILPFCVIIYMFNGLDRSNLGNAQTDGFTTDLKMRPEAINTATSLFFATFVPLQPVSVMIGKKVGQSTYLGIIALGWGVLTLSHAWVKTEKQLIAVRLLIGVFEAGFYPTCVSYLSLFYPRFDLAFRIALFYGSYAIAGAFGGLIAYGCFRIDGHLHGWQYLFIVEGAFTIAIALATPFWLAKAPGQSWFLNAQEKEFAERRMVLDSAANLDSRFKLSKRDVVEAMKDWKLWAVLPFNILASVAPQGFTIFMPIVIKGLGYSGPTANLMTVPPYVVGAFLLLLFAYSSDHFRERTKHILVGLLLVIIGLIMAFSIPLNQPAARYGGIIVLLSGTFIASPITVAWLAGNTPEPGKRAIVLGINGWGNLGGIIGSELFLAKYGPSYVWPLKVATGLVAVSFVGYAAYYFELRLWNRYKAKKIATMTPEEIEEENRNDVRYADKKWTFVYGV</sequence>
<dbReference type="InterPro" id="IPR011701">
    <property type="entry name" value="MFS"/>
</dbReference>
<dbReference type="PANTHER" id="PTHR43791:SF21">
    <property type="entry name" value="MAJOR FACILITATOR SUPERFAMILY (MFS) PROFILE DOMAIN-CONTAINING PROTEIN"/>
    <property type="match status" value="1"/>
</dbReference>
<dbReference type="GO" id="GO:0016020">
    <property type="term" value="C:membrane"/>
    <property type="evidence" value="ECO:0007669"/>
    <property type="project" value="UniProtKB-SubCell"/>
</dbReference>
<dbReference type="Gene3D" id="1.20.1250.20">
    <property type="entry name" value="MFS general substrate transporter like domains"/>
    <property type="match status" value="2"/>
</dbReference>
<evidence type="ECO:0000256" key="6">
    <source>
        <dbReference type="SAM" id="Phobius"/>
    </source>
</evidence>
<dbReference type="AlphaFoldDB" id="A0A6G1INU3"/>
<gene>
    <name evidence="8" type="ORF">K458DRAFT_346210</name>
</gene>
<dbReference type="FunFam" id="1.20.1250.20:FF:000018">
    <property type="entry name" value="MFS transporter permease"/>
    <property type="match status" value="1"/>
</dbReference>
<dbReference type="Proteomes" id="UP000799291">
    <property type="component" value="Unassembled WGS sequence"/>
</dbReference>
<accession>A0A6G1INU3</accession>
<name>A0A6G1INU3_9PLEO</name>
<dbReference type="Pfam" id="PF07690">
    <property type="entry name" value="MFS_1"/>
    <property type="match status" value="1"/>
</dbReference>
<evidence type="ECO:0000259" key="7">
    <source>
        <dbReference type="PROSITE" id="PS50850"/>
    </source>
</evidence>
<feature type="transmembrane region" description="Helical" evidence="6">
    <location>
        <begin position="291"/>
        <end position="318"/>
    </location>
</feature>
<feature type="domain" description="Major facilitator superfamily (MFS) profile" evidence="7">
    <location>
        <begin position="64"/>
        <end position="472"/>
    </location>
</feature>
<feature type="transmembrane region" description="Helical" evidence="6">
    <location>
        <begin position="155"/>
        <end position="179"/>
    </location>
</feature>
<protein>
    <submittedName>
        <fullName evidence="8">MFS general substrate transporter</fullName>
    </submittedName>
</protein>
<dbReference type="EMBL" id="MU005600">
    <property type="protein sequence ID" value="KAF2679916.1"/>
    <property type="molecule type" value="Genomic_DNA"/>
</dbReference>
<feature type="transmembrane region" description="Helical" evidence="6">
    <location>
        <begin position="186"/>
        <end position="209"/>
    </location>
</feature>
<evidence type="ECO:0000256" key="2">
    <source>
        <dbReference type="ARBA" id="ARBA00022448"/>
    </source>
</evidence>
<dbReference type="FunFam" id="1.20.1250.20:FF:000013">
    <property type="entry name" value="MFS general substrate transporter"/>
    <property type="match status" value="1"/>
</dbReference>
<feature type="transmembrane region" description="Helical" evidence="6">
    <location>
        <begin position="330"/>
        <end position="348"/>
    </location>
</feature>
<feature type="transmembrane region" description="Helical" evidence="6">
    <location>
        <begin position="60"/>
        <end position="77"/>
    </location>
</feature>
<evidence type="ECO:0000313" key="9">
    <source>
        <dbReference type="Proteomes" id="UP000799291"/>
    </source>
</evidence>
<feature type="transmembrane region" description="Helical" evidence="6">
    <location>
        <begin position="100"/>
        <end position="118"/>
    </location>
</feature>
<feature type="transmembrane region" description="Helical" evidence="6">
    <location>
        <begin position="130"/>
        <end position="149"/>
    </location>
</feature>
<dbReference type="InterPro" id="IPR036259">
    <property type="entry name" value="MFS_trans_sf"/>
</dbReference>
<comment type="subcellular location">
    <subcellularLocation>
        <location evidence="1">Membrane</location>
        <topology evidence="1">Multi-pass membrane protein</topology>
    </subcellularLocation>
</comment>
<keyword evidence="5 6" id="KW-0472">Membrane</keyword>